<evidence type="ECO:0000313" key="1">
    <source>
        <dbReference type="EMBL" id="CCD52283.1"/>
    </source>
</evidence>
<reference evidence="2" key="1">
    <citation type="journal article" date="2011" name="PLoS Genet.">
        <title>Genomic analysis of the necrotrophic fungal pathogens Sclerotinia sclerotiorum and Botrytis cinerea.</title>
        <authorList>
            <person name="Amselem J."/>
            <person name="Cuomo C.A."/>
            <person name="van Kan J.A."/>
            <person name="Viaud M."/>
            <person name="Benito E.P."/>
            <person name="Couloux A."/>
            <person name="Coutinho P.M."/>
            <person name="de Vries R.P."/>
            <person name="Dyer P.S."/>
            <person name="Fillinger S."/>
            <person name="Fournier E."/>
            <person name="Gout L."/>
            <person name="Hahn M."/>
            <person name="Kohn L."/>
            <person name="Lapalu N."/>
            <person name="Plummer K.M."/>
            <person name="Pradier J.M."/>
            <person name="Quevillon E."/>
            <person name="Sharon A."/>
            <person name="Simon A."/>
            <person name="ten Have A."/>
            <person name="Tudzynski B."/>
            <person name="Tudzynski P."/>
            <person name="Wincker P."/>
            <person name="Andrew M."/>
            <person name="Anthouard V."/>
            <person name="Beever R.E."/>
            <person name="Beffa R."/>
            <person name="Benoit I."/>
            <person name="Bouzid O."/>
            <person name="Brault B."/>
            <person name="Chen Z."/>
            <person name="Choquer M."/>
            <person name="Collemare J."/>
            <person name="Cotton P."/>
            <person name="Danchin E.G."/>
            <person name="Da Silva C."/>
            <person name="Gautier A."/>
            <person name="Giraud C."/>
            <person name="Giraud T."/>
            <person name="Gonzalez C."/>
            <person name="Grossetete S."/>
            <person name="Guldener U."/>
            <person name="Henrissat B."/>
            <person name="Howlett B.J."/>
            <person name="Kodira C."/>
            <person name="Kretschmer M."/>
            <person name="Lappartient A."/>
            <person name="Leroch M."/>
            <person name="Levis C."/>
            <person name="Mauceli E."/>
            <person name="Neuveglise C."/>
            <person name="Oeser B."/>
            <person name="Pearson M."/>
            <person name="Poulain J."/>
            <person name="Poussereau N."/>
            <person name="Quesneville H."/>
            <person name="Rascle C."/>
            <person name="Schumacher J."/>
            <person name="Segurens B."/>
            <person name="Sexton A."/>
            <person name="Silva E."/>
            <person name="Sirven C."/>
            <person name="Soanes D.M."/>
            <person name="Talbot N.J."/>
            <person name="Templeton M."/>
            <person name="Yandava C."/>
            <person name="Yarden O."/>
            <person name="Zeng Q."/>
            <person name="Rollins J.A."/>
            <person name="Lebrun M.H."/>
            <person name="Dickman M."/>
        </authorList>
    </citation>
    <scope>NUCLEOTIDE SEQUENCE [LARGE SCALE GENOMIC DNA]</scope>
    <source>
        <strain evidence="2">T4</strain>
    </source>
</reference>
<gene>
    <name evidence="1" type="ORF">BofuT4_uP080780.1</name>
</gene>
<accession>G2YKY5</accession>
<organism evidence="1 2">
    <name type="scientific">Botryotinia fuckeliana (strain T4)</name>
    <name type="common">Noble rot fungus</name>
    <name type="synonym">Botrytis cinerea</name>
    <dbReference type="NCBI Taxonomy" id="999810"/>
    <lineage>
        <taxon>Eukaryota</taxon>
        <taxon>Fungi</taxon>
        <taxon>Dikarya</taxon>
        <taxon>Ascomycota</taxon>
        <taxon>Pezizomycotina</taxon>
        <taxon>Leotiomycetes</taxon>
        <taxon>Helotiales</taxon>
        <taxon>Sclerotiniaceae</taxon>
        <taxon>Botrytis</taxon>
    </lineage>
</organism>
<protein>
    <submittedName>
        <fullName evidence="1">Uncharacterized protein</fullName>
    </submittedName>
</protein>
<dbReference type="AlphaFoldDB" id="G2YKY5"/>
<evidence type="ECO:0000313" key="2">
    <source>
        <dbReference type="Proteomes" id="UP000008177"/>
    </source>
</evidence>
<dbReference type="Proteomes" id="UP000008177">
    <property type="component" value="Unplaced contigs"/>
</dbReference>
<dbReference type="InParanoid" id="G2YKY5"/>
<dbReference type="EMBL" id="FQ790341">
    <property type="protein sequence ID" value="CCD52283.1"/>
    <property type="molecule type" value="Genomic_DNA"/>
</dbReference>
<name>G2YKY5_BOTF4</name>
<proteinExistence type="predicted"/>
<sequence length="60" mass="6888">MDFCRILEYSRSFGTRQEHLRLVLLSNAGSLSISQSFNDPIVRWWHILTASTPPPCPSVR</sequence>
<dbReference type="HOGENOM" id="CLU_2941471_0_0_1"/>